<dbReference type="AlphaFoldDB" id="A0A6J7LMH5"/>
<name>A0A6J7LMH5_9ZZZZ</name>
<gene>
    <name evidence="2" type="ORF">UFOPK3914_00236</name>
    <name evidence="3" type="ORF">UFOPK4354_01238</name>
</gene>
<dbReference type="Gene3D" id="3.30.450.40">
    <property type="match status" value="1"/>
</dbReference>
<dbReference type="InterPro" id="IPR003018">
    <property type="entry name" value="GAF"/>
</dbReference>
<dbReference type="EMBL" id="CAFBQW010000139">
    <property type="protein sequence ID" value="CAB5067583.1"/>
    <property type="molecule type" value="Genomic_DNA"/>
</dbReference>
<dbReference type="Pfam" id="PF01590">
    <property type="entry name" value="GAF"/>
    <property type="match status" value="1"/>
</dbReference>
<protein>
    <submittedName>
        <fullName evidence="2">Unannotated protein</fullName>
    </submittedName>
</protein>
<reference evidence="2" key="1">
    <citation type="submission" date="2020-05" db="EMBL/GenBank/DDBJ databases">
        <authorList>
            <person name="Chiriac C."/>
            <person name="Salcher M."/>
            <person name="Ghai R."/>
            <person name="Kavagutti S V."/>
        </authorList>
    </citation>
    <scope>NUCLEOTIDE SEQUENCE</scope>
</reference>
<proteinExistence type="predicted"/>
<evidence type="ECO:0000313" key="2">
    <source>
        <dbReference type="EMBL" id="CAB4969407.1"/>
    </source>
</evidence>
<accession>A0A6J7LMH5</accession>
<evidence type="ECO:0000259" key="1">
    <source>
        <dbReference type="Pfam" id="PF01590"/>
    </source>
</evidence>
<dbReference type="EMBL" id="CAFBOG010000011">
    <property type="protein sequence ID" value="CAB4969407.1"/>
    <property type="molecule type" value="Genomic_DNA"/>
</dbReference>
<evidence type="ECO:0000313" key="3">
    <source>
        <dbReference type="EMBL" id="CAB5067583.1"/>
    </source>
</evidence>
<sequence>MQTQQLQSQGTLAAAVAQFSEGLAGLAPSDILSDGLSLIRHQCAADSVTLYSIRQQVVTPLGTSPLAHSVPEACSTSWFPWGLHTTQPQRFLLVQQAEMLPADPRTSQTLGERGVRSCIHLPIVERQQLLGALQLYWSTPRQTWDDSSGQILRSLGRLLVTISESETAPDLNQSRVVPPC</sequence>
<feature type="domain" description="GAF" evidence="1">
    <location>
        <begin position="29"/>
        <end position="159"/>
    </location>
</feature>
<organism evidence="2">
    <name type="scientific">freshwater metagenome</name>
    <dbReference type="NCBI Taxonomy" id="449393"/>
    <lineage>
        <taxon>unclassified sequences</taxon>
        <taxon>metagenomes</taxon>
        <taxon>ecological metagenomes</taxon>
    </lineage>
</organism>
<dbReference type="SUPFAM" id="SSF55781">
    <property type="entry name" value="GAF domain-like"/>
    <property type="match status" value="1"/>
</dbReference>
<dbReference type="InterPro" id="IPR029016">
    <property type="entry name" value="GAF-like_dom_sf"/>
</dbReference>